<proteinExistence type="predicted"/>
<keyword evidence="2" id="KW-0732">Signal</keyword>
<feature type="region of interest" description="Disordered" evidence="1">
    <location>
        <begin position="63"/>
        <end position="139"/>
    </location>
</feature>
<name>A0A1W0WHH6_HYPEX</name>
<evidence type="ECO:0000313" key="3">
    <source>
        <dbReference type="EMBL" id="OQV14639.1"/>
    </source>
</evidence>
<feature type="chain" id="PRO_5012619159" description="Sushi domain-containing protein" evidence="2">
    <location>
        <begin position="20"/>
        <end position="309"/>
    </location>
</feature>
<reference evidence="4" key="1">
    <citation type="submission" date="2017-01" db="EMBL/GenBank/DDBJ databases">
        <title>Comparative genomics of anhydrobiosis in the tardigrade Hypsibius dujardini.</title>
        <authorList>
            <person name="Yoshida Y."/>
            <person name="Koutsovoulos G."/>
            <person name="Laetsch D."/>
            <person name="Stevens L."/>
            <person name="Kumar S."/>
            <person name="Horikawa D."/>
            <person name="Ishino K."/>
            <person name="Komine S."/>
            <person name="Tomita M."/>
            <person name="Blaxter M."/>
            <person name="Arakawa K."/>
        </authorList>
    </citation>
    <scope>NUCLEOTIDE SEQUENCE [LARGE SCALE GENOMIC DNA]</scope>
    <source>
        <strain evidence="4">Z151</strain>
    </source>
</reference>
<evidence type="ECO:0000256" key="2">
    <source>
        <dbReference type="SAM" id="SignalP"/>
    </source>
</evidence>
<feature type="compositionally biased region" description="Low complexity" evidence="1">
    <location>
        <begin position="121"/>
        <end position="133"/>
    </location>
</feature>
<comment type="caution">
    <text evidence="3">The sequence shown here is derived from an EMBL/GenBank/DDBJ whole genome shotgun (WGS) entry which is preliminary data.</text>
</comment>
<dbReference type="Proteomes" id="UP000192578">
    <property type="component" value="Unassembled WGS sequence"/>
</dbReference>
<keyword evidence="4" id="KW-1185">Reference proteome</keyword>
<sequence>MSFPGICLVLLALMSGCRGQPAPRGRMDIPMGVPDLNDRFSNGLANYIGMSALPGANSQQGNFGMGGRFGAEERSGAGPAAPGNSVGGGGGFYDTPFSMPQVQSNTAGMTNWYGPEFAPPQQQRQQQQQGNGQTSSDGSIIMENLSCSRDFLHTAIGLSNNRSNWLSTVECECRLVRGRQPGFSCYSLCDGPQRGLRCEPYFPVNKTCPSYKNCGNWTQSTSTDSGAISCKTGVPVPESVCWILASATLRADDTPLRPAFYANAAAGCFMSCLCGNDGTVAGEIRCLDNPTTNWRFPVYPRSKKHEFGK</sequence>
<protein>
    <recommendedName>
        <fullName evidence="5">Sushi domain-containing protein</fullName>
    </recommendedName>
</protein>
<accession>A0A1W0WHH6</accession>
<dbReference type="OrthoDB" id="10056583at2759"/>
<dbReference type="AlphaFoldDB" id="A0A1W0WHH6"/>
<evidence type="ECO:0008006" key="5">
    <source>
        <dbReference type="Google" id="ProtNLM"/>
    </source>
</evidence>
<feature type="signal peptide" evidence="2">
    <location>
        <begin position="1"/>
        <end position="19"/>
    </location>
</feature>
<gene>
    <name evidence="3" type="ORF">BV898_11145</name>
</gene>
<feature type="compositionally biased region" description="Polar residues" evidence="1">
    <location>
        <begin position="98"/>
        <end position="109"/>
    </location>
</feature>
<dbReference type="EMBL" id="MTYJ01000101">
    <property type="protein sequence ID" value="OQV14639.1"/>
    <property type="molecule type" value="Genomic_DNA"/>
</dbReference>
<organism evidence="3 4">
    <name type="scientific">Hypsibius exemplaris</name>
    <name type="common">Freshwater tardigrade</name>
    <dbReference type="NCBI Taxonomy" id="2072580"/>
    <lineage>
        <taxon>Eukaryota</taxon>
        <taxon>Metazoa</taxon>
        <taxon>Ecdysozoa</taxon>
        <taxon>Tardigrada</taxon>
        <taxon>Eutardigrada</taxon>
        <taxon>Parachela</taxon>
        <taxon>Hypsibioidea</taxon>
        <taxon>Hypsibiidae</taxon>
        <taxon>Hypsibius</taxon>
    </lineage>
</organism>
<evidence type="ECO:0000256" key="1">
    <source>
        <dbReference type="SAM" id="MobiDB-lite"/>
    </source>
</evidence>
<evidence type="ECO:0000313" key="4">
    <source>
        <dbReference type="Proteomes" id="UP000192578"/>
    </source>
</evidence>